<dbReference type="AlphaFoldDB" id="A0A162HG30"/>
<dbReference type="RefSeq" id="WP_015379901.1">
    <property type="nucleotide sequence ID" value="NZ_CP068767.1"/>
</dbReference>
<proteinExistence type="predicted"/>
<dbReference type="Proteomes" id="UP000076882">
    <property type="component" value="Unassembled WGS sequence"/>
</dbReference>
<organism evidence="1 2">
    <name type="scientific">Lactiplantibacillus plantarum</name>
    <name type="common">Lactobacillus plantarum</name>
    <dbReference type="NCBI Taxonomy" id="1590"/>
    <lineage>
        <taxon>Bacteria</taxon>
        <taxon>Bacillati</taxon>
        <taxon>Bacillota</taxon>
        <taxon>Bacilli</taxon>
        <taxon>Lactobacillales</taxon>
        <taxon>Lactobacillaceae</taxon>
        <taxon>Lactiplantibacillus</taxon>
    </lineage>
</organism>
<gene>
    <name evidence="1" type="ORF">Lp19_2218</name>
</gene>
<dbReference type="PATRIC" id="fig|1590.142.peg.670"/>
<dbReference type="EMBL" id="LUXM01000033">
    <property type="protein sequence ID" value="KZU94244.1"/>
    <property type="molecule type" value="Genomic_DNA"/>
</dbReference>
<comment type="caution">
    <text evidence="1">The sequence shown here is derived from an EMBL/GenBank/DDBJ whole genome shotgun (WGS) entry which is preliminary data.</text>
</comment>
<reference evidence="1 2" key="1">
    <citation type="submission" date="2016-03" db="EMBL/GenBank/DDBJ databases">
        <title>Comparative genomics of 54 Lactobacillus plantarum strains reveals genomic uncoupling from niche constraints.</title>
        <authorList>
            <person name="Martino M.E."/>
        </authorList>
    </citation>
    <scope>NUCLEOTIDE SEQUENCE [LARGE SCALE GENOMIC DNA]</scope>
    <source>
        <strain evidence="1 2">19.1</strain>
    </source>
</reference>
<evidence type="ECO:0000313" key="2">
    <source>
        <dbReference type="Proteomes" id="UP000076882"/>
    </source>
</evidence>
<evidence type="ECO:0000313" key="1">
    <source>
        <dbReference type="EMBL" id="KZU94244.1"/>
    </source>
</evidence>
<protein>
    <submittedName>
        <fullName evidence="1">Uncharacterized protein</fullName>
    </submittedName>
</protein>
<sequence length="51" mass="5559">MPVIVSWKNVPSLKAKDTRSDALKLGQPKTPACFVTLSHIYPPCLALITAH</sequence>
<name>A0A162HG30_LACPN</name>
<accession>A0A162HG30</accession>